<dbReference type="InterPro" id="IPR046357">
    <property type="entry name" value="PPIase_dom_sf"/>
</dbReference>
<reference evidence="7" key="1">
    <citation type="submission" date="2025-08" db="UniProtKB">
        <authorList>
            <consortium name="RefSeq"/>
        </authorList>
    </citation>
    <scope>IDENTIFICATION</scope>
    <source>
        <tissue evidence="7">Seedling</tissue>
    </source>
</reference>
<feature type="repeat" description="TPR" evidence="4">
    <location>
        <begin position="511"/>
        <end position="544"/>
    </location>
</feature>
<dbReference type="Proteomes" id="UP001652623">
    <property type="component" value="Chromosome 11"/>
</dbReference>
<keyword evidence="1" id="KW-0677">Repeat</keyword>
<dbReference type="SUPFAM" id="SSF54534">
    <property type="entry name" value="FKBP-like"/>
    <property type="match status" value="3"/>
</dbReference>
<evidence type="ECO:0000256" key="1">
    <source>
        <dbReference type="ARBA" id="ARBA00022737"/>
    </source>
</evidence>
<comment type="catalytic activity">
    <reaction evidence="3">
        <text>[protein]-peptidylproline (omega=180) = [protein]-peptidylproline (omega=0)</text>
        <dbReference type="Rhea" id="RHEA:16237"/>
        <dbReference type="Rhea" id="RHEA-COMP:10747"/>
        <dbReference type="Rhea" id="RHEA-COMP:10748"/>
        <dbReference type="ChEBI" id="CHEBI:83833"/>
        <dbReference type="ChEBI" id="CHEBI:83834"/>
        <dbReference type="EC" id="5.2.1.8"/>
    </reaction>
</comment>
<dbReference type="PANTHER" id="PTHR46512">
    <property type="entry name" value="PEPTIDYLPROLYL ISOMERASE"/>
    <property type="match status" value="1"/>
</dbReference>
<dbReference type="InterPro" id="IPR050754">
    <property type="entry name" value="FKBP4/5/8-like"/>
</dbReference>
<evidence type="ECO:0000313" key="7">
    <source>
        <dbReference type="RefSeq" id="XP_060669051.1"/>
    </source>
</evidence>
<protein>
    <recommendedName>
        <fullName evidence="3">peptidylprolyl isomerase</fullName>
        <ecNumber evidence="3">5.2.1.8</ecNumber>
    </recommendedName>
</protein>
<accession>A0ABM3ZX35</accession>
<dbReference type="GO" id="GO:0016853">
    <property type="term" value="F:isomerase activity"/>
    <property type="evidence" value="ECO:0007669"/>
    <property type="project" value="UniProtKB-KW"/>
</dbReference>
<name>A0ABM3ZX35_ZIZJJ</name>
<dbReference type="SMART" id="SM00028">
    <property type="entry name" value="TPR"/>
    <property type="match status" value="3"/>
</dbReference>
<evidence type="ECO:0000259" key="5">
    <source>
        <dbReference type="PROSITE" id="PS50059"/>
    </source>
</evidence>
<dbReference type="PROSITE" id="PS50059">
    <property type="entry name" value="FKBP_PPIASE"/>
    <property type="match status" value="3"/>
</dbReference>
<dbReference type="Pfam" id="PF00254">
    <property type="entry name" value="FKBP_C"/>
    <property type="match status" value="3"/>
</dbReference>
<keyword evidence="2 4" id="KW-0802">TPR repeat</keyword>
<evidence type="ECO:0000256" key="4">
    <source>
        <dbReference type="PROSITE-ProRule" id="PRU00339"/>
    </source>
</evidence>
<dbReference type="Gene3D" id="1.25.40.10">
    <property type="entry name" value="Tetratricopeptide repeat domain"/>
    <property type="match status" value="1"/>
</dbReference>
<dbReference type="Gene3D" id="3.10.50.40">
    <property type="match status" value="3"/>
</dbReference>
<dbReference type="SUPFAM" id="SSF48452">
    <property type="entry name" value="TPR-like"/>
    <property type="match status" value="1"/>
</dbReference>
<evidence type="ECO:0000256" key="3">
    <source>
        <dbReference type="PROSITE-ProRule" id="PRU00277"/>
    </source>
</evidence>
<dbReference type="InterPro" id="IPR019734">
    <property type="entry name" value="TPR_rpt"/>
</dbReference>
<dbReference type="EC" id="5.2.1.8" evidence="3"/>
<dbReference type="PROSITE" id="PS50005">
    <property type="entry name" value="TPR"/>
    <property type="match status" value="1"/>
</dbReference>
<dbReference type="Pfam" id="PF13181">
    <property type="entry name" value="TPR_8"/>
    <property type="match status" value="1"/>
</dbReference>
<feature type="domain" description="PPIase FKBP-type" evidence="5">
    <location>
        <begin position="207"/>
        <end position="296"/>
    </location>
</feature>
<evidence type="ECO:0000313" key="6">
    <source>
        <dbReference type="Proteomes" id="UP001652623"/>
    </source>
</evidence>
<keyword evidence="3 7" id="KW-0413">Isomerase</keyword>
<dbReference type="GeneID" id="107431512"/>
<sequence length="578" mass="65289">MVERKILTERNKRRETNNGLSCWFGWGWQAEDRETDSRLSNWGMEIGKQGLRKLILRKGTNYYHYSCQSPSQGDEVQLQVHFRGWVKGGATLEYESSTHHQNIRNITNWTTSSTTTPLCFKLGQCEVIKGLDEGVATMQKGERAVFSIPPNLAYGELGSPPFIPPSSTLFFDIELLSWTTIRDLTGDGGLFKKITRDGHGWATPRDADQVLVNYEARLENGTLVTKSEGAEFHIGDACICPAISIAVKTMRRGEVAELAVKFLYGFKEDVNGTTNTESCISSASNMAIQLELISWKSVIDITGDRKVVKKIIKAGEGFDCPNEGSLVKVIYIGKLDDGSVMERKGSEEEPFVFVSLQEQINEGLERAIITMKKGEQALVTVDAEYLGSYGASGLVSASSALHYEVQLIDFTKEKPYWKMDTHEKMEACERKKHNGNLLFKAGKYWRASKKYEKAANYVDFDHSFTKDEKRAADSLRLSCNLNNAACKLKLGEYHEASRLCTKVLEIDPFNVKALYRRSQAYKQVSEFEKAEADIKTALTIAPNNRDVKLEHKELKDKQREYTRYQSEIFSTMFARIYG</sequence>
<feature type="domain" description="PPIase FKBP-type" evidence="5">
    <location>
        <begin position="75"/>
        <end position="179"/>
    </location>
</feature>
<gene>
    <name evidence="7" type="primary">LOC107431512</name>
</gene>
<dbReference type="RefSeq" id="XP_060669051.1">
    <property type="nucleotide sequence ID" value="XM_060813068.1"/>
</dbReference>
<feature type="domain" description="PPIase FKBP-type" evidence="5">
    <location>
        <begin position="324"/>
        <end position="411"/>
    </location>
</feature>
<keyword evidence="6" id="KW-1185">Reference proteome</keyword>
<dbReference type="InterPro" id="IPR011990">
    <property type="entry name" value="TPR-like_helical_dom_sf"/>
</dbReference>
<dbReference type="PANTHER" id="PTHR46512:SF11">
    <property type="entry name" value="PEPTIDYLPROLYL ISOMERASE"/>
    <property type="match status" value="1"/>
</dbReference>
<dbReference type="InterPro" id="IPR001179">
    <property type="entry name" value="PPIase_FKBP_dom"/>
</dbReference>
<keyword evidence="3" id="KW-0697">Rotamase</keyword>
<proteinExistence type="predicted"/>
<organism evidence="6 7">
    <name type="scientific">Ziziphus jujuba</name>
    <name type="common">Chinese jujube</name>
    <name type="synonym">Ziziphus sativa</name>
    <dbReference type="NCBI Taxonomy" id="326968"/>
    <lineage>
        <taxon>Eukaryota</taxon>
        <taxon>Viridiplantae</taxon>
        <taxon>Streptophyta</taxon>
        <taxon>Embryophyta</taxon>
        <taxon>Tracheophyta</taxon>
        <taxon>Spermatophyta</taxon>
        <taxon>Magnoliopsida</taxon>
        <taxon>eudicotyledons</taxon>
        <taxon>Gunneridae</taxon>
        <taxon>Pentapetalae</taxon>
        <taxon>rosids</taxon>
        <taxon>fabids</taxon>
        <taxon>Rosales</taxon>
        <taxon>Rhamnaceae</taxon>
        <taxon>Paliureae</taxon>
        <taxon>Ziziphus</taxon>
    </lineage>
</organism>
<evidence type="ECO:0000256" key="2">
    <source>
        <dbReference type="ARBA" id="ARBA00022803"/>
    </source>
</evidence>